<evidence type="ECO:0000313" key="1">
    <source>
        <dbReference type="EMBL" id="TMQ78751.1"/>
    </source>
</evidence>
<comment type="caution">
    <text evidence="1">The sequence shown here is derived from an EMBL/GenBank/DDBJ whole genome shotgun (WGS) entry which is preliminary data.</text>
</comment>
<reference evidence="1 2" key="1">
    <citation type="submission" date="2019-04" db="EMBL/GenBank/DDBJ databases">
        <title>A novel phosphate-accumulating bacterium identified in bioreactor for phosphate removal from wastewater.</title>
        <authorList>
            <person name="Kotlyarov R.Y."/>
            <person name="Beletsky A.V."/>
            <person name="Kallistova A.Y."/>
            <person name="Dorofeev A.G."/>
            <person name="Nikolaev Y.Y."/>
            <person name="Pimenov N.V."/>
            <person name="Ravin N.V."/>
            <person name="Mardanov A.V."/>
        </authorList>
    </citation>
    <scope>NUCLEOTIDE SEQUENCE [LARGE SCALE GENOMIC DNA]</scope>
    <source>
        <strain evidence="1 2">Bin19</strain>
    </source>
</reference>
<gene>
    <name evidence="1" type="ORF">ACCUM_0873</name>
</gene>
<keyword evidence="2" id="KW-1185">Reference proteome</keyword>
<name>A0A5S4ETA9_9PROT</name>
<organism evidence="1 2">
    <name type="scientific">Candidatus Accumulibacter phosphatis</name>
    <dbReference type="NCBI Taxonomy" id="327160"/>
    <lineage>
        <taxon>Bacteria</taxon>
        <taxon>Pseudomonadati</taxon>
        <taxon>Pseudomonadota</taxon>
        <taxon>Betaproteobacteria</taxon>
        <taxon>Candidatus Accumulibacter</taxon>
    </lineage>
</organism>
<evidence type="ECO:0008006" key="3">
    <source>
        <dbReference type="Google" id="ProtNLM"/>
    </source>
</evidence>
<dbReference type="EMBL" id="SWAD01000003">
    <property type="protein sequence ID" value="TMQ78751.1"/>
    <property type="molecule type" value="Genomic_DNA"/>
</dbReference>
<dbReference type="AlphaFoldDB" id="A0A5S4ETA9"/>
<evidence type="ECO:0000313" key="2">
    <source>
        <dbReference type="Proteomes" id="UP000306324"/>
    </source>
</evidence>
<accession>A0A5S4ETA9</accession>
<dbReference type="Proteomes" id="UP000306324">
    <property type="component" value="Unassembled WGS sequence"/>
</dbReference>
<proteinExistence type="predicted"/>
<protein>
    <recommendedName>
        <fullName evidence="3">Mobile element protein</fullName>
    </recommendedName>
</protein>
<sequence length="81" mass="9340">MVGAFEAVSDKTTHHFHEVVEKDHSRFEIRSCHVFNPVDCLHAPDLCPDRKSFTVLTRERTIKGKIPLNVVSTYKTFMQLP</sequence>